<dbReference type="AlphaFoldDB" id="A0A379XLN4"/>
<dbReference type="Proteomes" id="UP000254220">
    <property type="component" value="Unassembled WGS sequence"/>
</dbReference>
<feature type="transmembrane region" description="Helical" evidence="1">
    <location>
        <begin position="258"/>
        <end position="283"/>
    </location>
</feature>
<evidence type="ECO:0000313" key="3">
    <source>
        <dbReference type="Proteomes" id="UP000254220"/>
    </source>
</evidence>
<dbReference type="InterPro" id="IPR003474">
    <property type="entry name" value="Glcn_transporter"/>
</dbReference>
<accession>A0A379XLN4</accession>
<feature type="transmembrane region" description="Helical" evidence="1">
    <location>
        <begin position="332"/>
        <end position="351"/>
    </location>
</feature>
<dbReference type="EMBL" id="UGYB01000001">
    <property type="protein sequence ID" value="SUI00820.1"/>
    <property type="molecule type" value="Genomic_DNA"/>
</dbReference>
<dbReference type="RefSeq" id="WP_079775667.1">
    <property type="nucleotide sequence ID" value="NZ_DADWZK010000003.1"/>
</dbReference>
<feature type="transmembrane region" description="Helical" evidence="1">
    <location>
        <begin position="175"/>
        <end position="194"/>
    </location>
</feature>
<protein>
    <submittedName>
        <fullName evidence="2">Permease</fullName>
    </submittedName>
</protein>
<name>A0A379XLN4_SALER</name>
<keyword evidence="1" id="KW-0472">Membrane</keyword>
<dbReference type="NCBIfam" id="TIGR00791">
    <property type="entry name" value="gntP"/>
    <property type="match status" value="1"/>
</dbReference>
<reference evidence="2 3" key="1">
    <citation type="submission" date="2018-06" db="EMBL/GenBank/DDBJ databases">
        <authorList>
            <consortium name="Pathogen Informatics"/>
            <person name="Doyle S."/>
        </authorList>
    </citation>
    <scope>NUCLEOTIDE SEQUENCE [LARGE SCALE GENOMIC DNA]</scope>
    <source>
        <strain evidence="2 3">NCTC12420</strain>
    </source>
</reference>
<evidence type="ECO:0000256" key="1">
    <source>
        <dbReference type="SAM" id="Phobius"/>
    </source>
</evidence>
<sequence length="442" mass="46179">MPIELAFLIGIAVLLFLALKLKVNAFMALLATALVIGVLSGMPQTKVVDAIVSGFSGTVKSIGIVIIFGIMLGNYLDASRGTTRMALDTIRMVGQKRSGIAMVITGYIVSIPVFSDAAFVILSPLVKAIAKRTKISIAILSVSLSAGLLATHVYVPPTPGPLAAAGMLGIDIGRAILYGSFAALFMALAGWLFAEIYFKNKKDDFYTYQETEVQKPDVDMNSDDLPGSLASIMPLFVPILLIILNTSCSMLLPKTSPIAQVAAFIGDANIALAIGALLAIATLGKRLGHKAVMKVMDSSLKDAGPIVFITAAGGALGQVLKSSGAGDSIAHMVINLGLPFILIPFVISALLKVVQGSGTVSVITAATLSAPIGTQLGLDPILIFLASGAGARACCHVNDSYFWVYTNCMGFDMKTGLKTLSISNIFMSLGGLLATYIASLWL</sequence>
<keyword evidence="1" id="KW-0812">Transmembrane</keyword>
<dbReference type="PANTHER" id="PTHR30354">
    <property type="entry name" value="GNT FAMILY GLUCONATE TRANSPORTER"/>
    <property type="match status" value="1"/>
</dbReference>
<gene>
    <name evidence="2" type="primary">idnT</name>
    <name evidence="2" type="ORF">NCTC12420_00488</name>
</gene>
<feature type="transmembrane region" description="Helical" evidence="1">
    <location>
        <begin position="100"/>
        <end position="123"/>
    </location>
</feature>
<feature type="transmembrane region" description="Helical" evidence="1">
    <location>
        <begin position="229"/>
        <end position="252"/>
    </location>
</feature>
<dbReference type="Pfam" id="PF02447">
    <property type="entry name" value="GntP_permease"/>
    <property type="match status" value="1"/>
</dbReference>
<dbReference type="PANTHER" id="PTHR30354:SF11">
    <property type="entry name" value="PERMEASE"/>
    <property type="match status" value="1"/>
</dbReference>
<feature type="transmembrane region" description="Helical" evidence="1">
    <location>
        <begin position="51"/>
        <end position="76"/>
    </location>
</feature>
<dbReference type="GO" id="GO:0015128">
    <property type="term" value="F:gluconate transmembrane transporter activity"/>
    <property type="evidence" value="ECO:0007669"/>
    <property type="project" value="InterPro"/>
</dbReference>
<feature type="transmembrane region" description="Helical" evidence="1">
    <location>
        <begin position="135"/>
        <end position="155"/>
    </location>
</feature>
<keyword evidence="1" id="KW-1133">Transmembrane helix</keyword>
<feature type="transmembrane region" description="Helical" evidence="1">
    <location>
        <begin position="419"/>
        <end position="441"/>
    </location>
</feature>
<organism evidence="2 3">
    <name type="scientific">Salmonella enterica subsp. indica</name>
    <dbReference type="NCBI Taxonomy" id="59207"/>
    <lineage>
        <taxon>Bacteria</taxon>
        <taxon>Pseudomonadati</taxon>
        <taxon>Pseudomonadota</taxon>
        <taxon>Gammaproteobacteria</taxon>
        <taxon>Enterobacterales</taxon>
        <taxon>Enterobacteriaceae</taxon>
        <taxon>Salmonella</taxon>
    </lineage>
</organism>
<proteinExistence type="predicted"/>
<evidence type="ECO:0000313" key="2">
    <source>
        <dbReference type="EMBL" id="SUI00820.1"/>
    </source>
</evidence>
<feature type="transmembrane region" description="Helical" evidence="1">
    <location>
        <begin position="6"/>
        <end position="39"/>
    </location>
</feature>
<dbReference type="GO" id="GO:0005886">
    <property type="term" value="C:plasma membrane"/>
    <property type="evidence" value="ECO:0007669"/>
    <property type="project" value="TreeGrafter"/>
</dbReference>
<dbReference type="PIRSF" id="PIRSF002746">
    <property type="entry name" value="Gluconate_transporter"/>
    <property type="match status" value="1"/>
</dbReference>